<evidence type="ECO:0000313" key="3">
    <source>
        <dbReference type="Proteomes" id="UP000009082"/>
    </source>
</evidence>
<proteinExistence type="predicted"/>
<protein>
    <submittedName>
        <fullName evidence="2">Uncharacterized protein</fullName>
    </submittedName>
</protein>
<accession>C4VBV2</accession>
<dbReference type="AlphaFoldDB" id="C4VBV2"/>
<organism evidence="2 3">
    <name type="scientific">Vairimorpha ceranae (strain BRL01)</name>
    <name type="common">Microsporidian parasite</name>
    <name type="synonym">Nosema ceranae</name>
    <dbReference type="NCBI Taxonomy" id="578460"/>
    <lineage>
        <taxon>Eukaryota</taxon>
        <taxon>Fungi</taxon>
        <taxon>Fungi incertae sedis</taxon>
        <taxon>Microsporidia</taxon>
        <taxon>Nosematidae</taxon>
        <taxon>Vairimorpha</taxon>
    </lineage>
</organism>
<dbReference type="KEGG" id="nce:NCER_102334"/>
<dbReference type="VEuPathDB" id="MicrosporidiaDB:NCER_102334"/>
<sequence length="225" mass="25360">MKLSSLIKLCTGFTTIFATKNMDLNDQNADISEMEELFAVGIVNLAATEVEKLTTEKEKELPPNEKFEKAADVKEKLDTNTMEESVTNTMKESVTNTMEESDIDEKILSINKKALAADKKAKLDPNTIKESATNTIKESIINENERKKSAIDKKKKSVVNEEKKAAYSKEKNPDSDKKKVLEASNPFSEGDTNSPQQKEKEKIPLFPEDEYKNFNCLLEKIDTLI</sequence>
<feature type="compositionally biased region" description="Basic and acidic residues" evidence="1">
    <location>
        <begin position="147"/>
        <end position="181"/>
    </location>
</feature>
<dbReference type="HOGENOM" id="CLU_1230262_0_0_1"/>
<feature type="non-terminal residue" evidence="2">
    <location>
        <position position="225"/>
    </location>
</feature>
<evidence type="ECO:0000256" key="1">
    <source>
        <dbReference type="SAM" id="MobiDB-lite"/>
    </source>
</evidence>
<feature type="compositionally biased region" description="Polar residues" evidence="1">
    <location>
        <begin position="185"/>
        <end position="196"/>
    </location>
</feature>
<feature type="region of interest" description="Disordered" evidence="1">
    <location>
        <begin position="147"/>
        <end position="206"/>
    </location>
</feature>
<gene>
    <name evidence="2" type="ORF">NCER_102334</name>
</gene>
<dbReference type="Proteomes" id="UP000009082">
    <property type="component" value="Unassembled WGS sequence"/>
</dbReference>
<comment type="caution">
    <text evidence="2">The sequence shown here is derived from an EMBL/GenBank/DDBJ whole genome shotgun (WGS) entry which is preliminary data.</text>
</comment>
<reference evidence="2 3" key="1">
    <citation type="journal article" date="2009" name="PLoS Pathog.">
        <title>Genomic analyses of the microsporidian Nosema ceranae, an emergent pathogen of honey bees.</title>
        <authorList>
            <person name="Cornman R.S."/>
            <person name="Chen Y.P."/>
            <person name="Schatz M.C."/>
            <person name="Street C."/>
            <person name="Zhao Y."/>
            <person name="Desany B."/>
            <person name="Egholm M."/>
            <person name="Hutchison S."/>
            <person name="Pettis J.S."/>
            <person name="Lipkin W.I."/>
            <person name="Evans J.D."/>
        </authorList>
    </citation>
    <scope>NUCLEOTIDE SEQUENCE [LARGE SCALE GENOMIC DNA]</scope>
    <source>
        <strain evidence="2 3">BRL01</strain>
    </source>
</reference>
<evidence type="ECO:0000313" key="2">
    <source>
        <dbReference type="EMBL" id="EEQ81300.1"/>
    </source>
</evidence>
<dbReference type="EMBL" id="ACOL01000929">
    <property type="protein sequence ID" value="EEQ81300.1"/>
    <property type="molecule type" value="Genomic_DNA"/>
</dbReference>
<dbReference type="InParanoid" id="C4VBV2"/>
<name>C4VBV2_VAIC1</name>